<dbReference type="EMBL" id="VRZA01000006">
    <property type="protein sequence ID" value="TXS91359.1"/>
    <property type="molecule type" value="Genomic_DNA"/>
</dbReference>
<evidence type="ECO:0008006" key="3">
    <source>
        <dbReference type="Google" id="ProtNLM"/>
    </source>
</evidence>
<keyword evidence="2" id="KW-1185">Reference proteome</keyword>
<dbReference type="RefSeq" id="WP_148069593.1">
    <property type="nucleotide sequence ID" value="NZ_VRZA01000006.1"/>
</dbReference>
<accession>A0A5C8ZU78</accession>
<evidence type="ECO:0000313" key="2">
    <source>
        <dbReference type="Proteomes" id="UP000321039"/>
    </source>
</evidence>
<protein>
    <recommendedName>
        <fullName evidence="3">Type 4 fimbrial biogenesis protein PilX N-terminal domain-containing protein</fullName>
    </recommendedName>
</protein>
<comment type="caution">
    <text evidence="1">The sequence shown here is derived from an EMBL/GenBank/DDBJ whole genome shotgun (WGS) entry which is preliminary data.</text>
</comment>
<sequence length="175" mass="18363">MRLQTGAAGAGRSVRGVVLPMALCFLLLLALMAAGAARNSTLEYRLSGNGQQQEALRQMAVGATRALAAQPQGFSSGLALGERRCAALGLCDQAVLQLPATVALPDRPESLHYHIERTGPVAGALILRAPEADAFSVGRFDFERFEALVELDERDARGGAAVVAVGIARRRGLAN</sequence>
<dbReference type="AlphaFoldDB" id="A0A5C8ZU78"/>
<name>A0A5C8ZU78_9GAMM</name>
<gene>
    <name evidence="1" type="ORF">FV139_16665</name>
</gene>
<proteinExistence type="predicted"/>
<evidence type="ECO:0000313" key="1">
    <source>
        <dbReference type="EMBL" id="TXS91359.1"/>
    </source>
</evidence>
<reference evidence="1 2" key="1">
    <citation type="submission" date="2019-08" db="EMBL/GenBank/DDBJ databases">
        <title>Parahaliea maris sp. nov., isolated from the surface seawater.</title>
        <authorList>
            <person name="Liu Y."/>
        </authorList>
    </citation>
    <scope>NUCLEOTIDE SEQUENCE [LARGE SCALE GENOMIC DNA]</scope>
    <source>
        <strain evidence="1 2">HSLHS9</strain>
    </source>
</reference>
<organism evidence="1 2">
    <name type="scientific">Parahaliea maris</name>
    <dbReference type="NCBI Taxonomy" id="2716870"/>
    <lineage>
        <taxon>Bacteria</taxon>
        <taxon>Pseudomonadati</taxon>
        <taxon>Pseudomonadota</taxon>
        <taxon>Gammaproteobacteria</taxon>
        <taxon>Cellvibrionales</taxon>
        <taxon>Halieaceae</taxon>
        <taxon>Parahaliea</taxon>
    </lineage>
</organism>
<dbReference type="Proteomes" id="UP000321039">
    <property type="component" value="Unassembled WGS sequence"/>
</dbReference>